<name>A0A3S3MFC4_9MAGN</name>
<evidence type="ECO:0000313" key="4">
    <source>
        <dbReference type="Proteomes" id="UP000283530"/>
    </source>
</evidence>
<accession>A0A3S3MFC4</accession>
<dbReference type="Proteomes" id="UP000283530">
    <property type="component" value="Unassembled WGS sequence"/>
</dbReference>
<feature type="compositionally biased region" description="Polar residues" evidence="1">
    <location>
        <begin position="114"/>
        <end position="125"/>
    </location>
</feature>
<keyword evidence="2" id="KW-0812">Transmembrane</keyword>
<dbReference type="AlphaFoldDB" id="A0A3S3MFC4"/>
<reference evidence="3 4" key="1">
    <citation type="journal article" date="2019" name="Nat. Plants">
        <title>Stout camphor tree genome fills gaps in understanding of flowering plant genome evolution.</title>
        <authorList>
            <person name="Chaw S.M."/>
            <person name="Liu Y.C."/>
            <person name="Wu Y.W."/>
            <person name="Wang H.Y."/>
            <person name="Lin C.I."/>
            <person name="Wu C.S."/>
            <person name="Ke H.M."/>
            <person name="Chang L.Y."/>
            <person name="Hsu C.Y."/>
            <person name="Yang H.T."/>
            <person name="Sudianto E."/>
            <person name="Hsu M.H."/>
            <person name="Wu K.P."/>
            <person name="Wang L.N."/>
            <person name="Leebens-Mack J.H."/>
            <person name="Tsai I.J."/>
        </authorList>
    </citation>
    <scope>NUCLEOTIDE SEQUENCE [LARGE SCALE GENOMIC DNA]</scope>
    <source>
        <strain evidence="4">cv. Chaw 1501</strain>
        <tissue evidence="3">Young leaves</tissue>
    </source>
</reference>
<feature type="transmembrane region" description="Helical" evidence="2">
    <location>
        <begin position="20"/>
        <end position="47"/>
    </location>
</feature>
<organism evidence="3 4">
    <name type="scientific">Cinnamomum micranthum f. kanehirae</name>
    <dbReference type="NCBI Taxonomy" id="337451"/>
    <lineage>
        <taxon>Eukaryota</taxon>
        <taxon>Viridiplantae</taxon>
        <taxon>Streptophyta</taxon>
        <taxon>Embryophyta</taxon>
        <taxon>Tracheophyta</taxon>
        <taxon>Spermatophyta</taxon>
        <taxon>Magnoliopsida</taxon>
        <taxon>Magnoliidae</taxon>
        <taxon>Laurales</taxon>
        <taxon>Lauraceae</taxon>
        <taxon>Cinnamomum</taxon>
    </lineage>
</organism>
<evidence type="ECO:0000256" key="2">
    <source>
        <dbReference type="SAM" id="Phobius"/>
    </source>
</evidence>
<evidence type="ECO:0000256" key="1">
    <source>
        <dbReference type="SAM" id="MobiDB-lite"/>
    </source>
</evidence>
<gene>
    <name evidence="3" type="ORF">CKAN_00373400</name>
</gene>
<comment type="caution">
    <text evidence="3">The sequence shown here is derived from an EMBL/GenBank/DDBJ whole genome shotgun (WGS) entry which is preliminary data.</text>
</comment>
<feature type="region of interest" description="Disordered" evidence="1">
    <location>
        <begin position="80"/>
        <end position="160"/>
    </location>
</feature>
<keyword evidence="2" id="KW-0472">Membrane</keyword>
<sequence>MRDPNHGEAGMKTAHGGCRLVSFIYLFLITGVASLFALLIFLPIFLYKNGHLLRDSSVPFGQRLREIGKCFLEKDLSHHTARTNDGQPIGNGDPANSPPNADVLPIGSGHAKNSPHSANGETTAQIAEVNTHEQQSQPLNPEPRPLSSISMGETGSRAVY</sequence>
<proteinExistence type="predicted"/>
<dbReference type="EMBL" id="QPKB01000002">
    <property type="protein sequence ID" value="RWR75357.1"/>
    <property type="molecule type" value="Genomic_DNA"/>
</dbReference>
<evidence type="ECO:0000313" key="3">
    <source>
        <dbReference type="EMBL" id="RWR75357.1"/>
    </source>
</evidence>
<keyword evidence="2" id="KW-1133">Transmembrane helix</keyword>
<protein>
    <submittedName>
        <fullName evidence="3">Glutamate receptor 2.9</fullName>
    </submittedName>
</protein>
<keyword evidence="3" id="KW-0675">Receptor</keyword>
<dbReference type="STRING" id="337451.A0A3S3MFC4"/>
<keyword evidence="4" id="KW-1185">Reference proteome</keyword>